<dbReference type="Proteomes" id="UP001139354">
    <property type="component" value="Unassembled WGS sequence"/>
</dbReference>
<comment type="caution">
    <text evidence="2">The sequence shown here is derived from an EMBL/GenBank/DDBJ whole genome shotgun (WGS) entry which is preliminary data.</text>
</comment>
<name>A0A9X1S1A0_9MICO</name>
<keyword evidence="1" id="KW-1133">Transmembrane helix</keyword>
<evidence type="ECO:0000313" key="3">
    <source>
        <dbReference type="Proteomes" id="UP001139354"/>
    </source>
</evidence>
<feature type="transmembrane region" description="Helical" evidence="1">
    <location>
        <begin position="12"/>
        <end position="37"/>
    </location>
</feature>
<feature type="transmembrane region" description="Helical" evidence="1">
    <location>
        <begin position="43"/>
        <end position="64"/>
    </location>
</feature>
<evidence type="ECO:0000313" key="2">
    <source>
        <dbReference type="EMBL" id="MCC2031451.1"/>
    </source>
</evidence>
<keyword evidence="3" id="KW-1185">Reference proteome</keyword>
<dbReference type="AlphaFoldDB" id="A0A9X1S1A0"/>
<feature type="transmembrane region" description="Helical" evidence="1">
    <location>
        <begin position="76"/>
        <end position="94"/>
    </location>
</feature>
<evidence type="ECO:0000256" key="1">
    <source>
        <dbReference type="SAM" id="Phobius"/>
    </source>
</evidence>
<feature type="transmembrane region" description="Helical" evidence="1">
    <location>
        <begin position="100"/>
        <end position="122"/>
    </location>
</feature>
<keyword evidence="1" id="KW-0812">Transmembrane</keyword>
<keyword evidence="1" id="KW-0472">Membrane</keyword>
<dbReference type="RefSeq" id="WP_229383332.1">
    <property type="nucleotide sequence ID" value="NZ_JAGTTN010000001.1"/>
</dbReference>
<dbReference type="EMBL" id="JAGTTN010000001">
    <property type="protein sequence ID" value="MCC2031451.1"/>
    <property type="molecule type" value="Genomic_DNA"/>
</dbReference>
<reference evidence="2" key="1">
    <citation type="submission" date="2021-04" db="EMBL/GenBank/DDBJ databases">
        <title>Microbacterium tenobrionis sp. nov. and Microbacterium allomyrinae sp. nov., isolated from larvae of Tenobrio molitor and Allomyrina dichotoma, respectively.</title>
        <authorList>
            <person name="Lee S.D."/>
        </authorList>
    </citation>
    <scope>NUCLEOTIDE SEQUENCE</scope>
    <source>
        <strain evidence="2">BWT-G7</strain>
    </source>
</reference>
<proteinExistence type="predicted"/>
<organism evidence="2 3">
    <name type="scientific">Microbacterium allomyrinae</name>
    <dbReference type="NCBI Taxonomy" id="2830666"/>
    <lineage>
        <taxon>Bacteria</taxon>
        <taxon>Bacillati</taxon>
        <taxon>Actinomycetota</taxon>
        <taxon>Actinomycetes</taxon>
        <taxon>Micrococcales</taxon>
        <taxon>Microbacteriaceae</taxon>
        <taxon>Microbacterium</taxon>
    </lineage>
</organism>
<gene>
    <name evidence="2" type="ORF">KEC57_04560</name>
</gene>
<sequence>MGTAATREPAKGSAAPAVGAVAAWGAGLIAIALGAGVTTGDGTAWGAGLVIVTLGAGALVWGAASLARGHLVCARAGVAGALGGMLATVAALWLDPGRVSALAVASASALFIVMAMACGACLRREAGTTHPTRVAALIVAAVVVAAVVTPALASTEAGRLAPDHGGHGVIDPGHH</sequence>
<protein>
    <submittedName>
        <fullName evidence="2">Uncharacterized protein</fullName>
    </submittedName>
</protein>
<accession>A0A9X1S1A0</accession>
<feature type="transmembrane region" description="Helical" evidence="1">
    <location>
        <begin position="134"/>
        <end position="153"/>
    </location>
</feature>